<organism evidence="1 2">
    <name type="scientific">Cellulosilyticum lentocellum (strain ATCC 49066 / DSM 5427 / NCIMB 11756 / RHM5)</name>
    <name type="common">Clostridium lentocellum</name>
    <dbReference type="NCBI Taxonomy" id="642492"/>
    <lineage>
        <taxon>Bacteria</taxon>
        <taxon>Bacillati</taxon>
        <taxon>Bacillota</taxon>
        <taxon>Clostridia</taxon>
        <taxon>Lachnospirales</taxon>
        <taxon>Cellulosilyticaceae</taxon>
        <taxon>Cellulosilyticum</taxon>
    </lineage>
</organism>
<keyword evidence="1" id="KW-0436">Ligase</keyword>
<dbReference type="PANTHER" id="PTHR36932">
    <property type="entry name" value="CAPSULAR POLYSACCHARIDE BIOSYNTHESIS PROTEIN"/>
    <property type="match status" value="1"/>
</dbReference>
<proteinExistence type="predicted"/>
<dbReference type="InterPro" id="IPR053158">
    <property type="entry name" value="CapK_Type1_Caps_Biosynth"/>
</dbReference>
<dbReference type="PANTHER" id="PTHR36932:SF1">
    <property type="entry name" value="CAPSULAR POLYSACCHARIDE BIOSYNTHESIS PROTEIN"/>
    <property type="match status" value="1"/>
</dbReference>
<dbReference type="RefSeq" id="WP_013658247.1">
    <property type="nucleotide sequence ID" value="NC_015275.1"/>
</dbReference>
<dbReference type="Proteomes" id="UP000008467">
    <property type="component" value="Chromosome"/>
</dbReference>
<dbReference type="eggNOG" id="COG1541">
    <property type="taxonomic scope" value="Bacteria"/>
</dbReference>
<dbReference type="EMBL" id="CP002582">
    <property type="protein sequence ID" value="ADZ84969.1"/>
    <property type="molecule type" value="Genomic_DNA"/>
</dbReference>
<evidence type="ECO:0000313" key="1">
    <source>
        <dbReference type="EMBL" id="ADZ84969.1"/>
    </source>
</evidence>
<dbReference type="Gene3D" id="3.40.50.12780">
    <property type="entry name" value="N-terminal domain of ligase-like"/>
    <property type="match status" value="1"/>
</dbReference>
<protein>
    <submittedName>
        <fullName evidence="1">AMP-dependent synthetase and ligase</fullName>
    </submittedName>
</protein>
<gene>
    <name evidence="1" type="ordered locus">Clole_3277</name>
</gene>
<sequence>MKKIGLIKGMRLCAKYQKLSETEKSQVRHKRLHEMVDYARTHSPYYNQLYKDLEEDYTLSDLPPVNKSELMAHFDEWLTDRKVKLEDIRVFMENLDNIGRKFQGEYLVFTTSGSTGNPLVSLCDRTTNNMMGAINAGRTFARKSDLKAFFRRRGKTIGVFATGGFYLGNSSVRARLLSMPWKKKQIAVTSALLPVKQIVEELNSFQPAMLGGYPTVLESLIEEQLSGRLHIKPVLIMTGGEYLSNTLRERLSEVFKCYVQTSYSCTEGGTIACECTEQHFHINEDWVIVEPVDKNNQPVEDGVLSDKILMTNLFNYTQPFIRYEITDRVRMHHEKCKCGNPMPWLTLEGRMDDVAIFVEEGQIIKIPPLALYATLKEIHGIQRFQLVIHEGNQIELRLIPVENVNINEVFDKAVQVLKDFLATHGVKTVTCILSDEYPKQHPKSGKFKHIINQSKG</sequence>
<dbReference type="AlphaFoldDB" id="F2JQI5"/>
<dbReference type="KEGG" id="cle:Clole_3277"/>
<name>F2JQI5_CELLD</name>
<dbReference type="SUPFAM" id="SSF56801">
    <property type="entry name" value="Acetyl-CoA synthetase-like"/>
    <property type="match status" value="1"/>
</dbReference>
<dbReference type="STRING" id="642492.Clole_3277"/>
<evidence type="ECO:0000313" key="2">
    <source>
        <dbReference type="Proteomes" id="UP000008467"/>
    </source>
</evidence>
<dbReference type="InterPro" id="IPR042099">
    <property type="entry name" value="ANL_N_sf"/>
</dbReference>
<reference evidence="1 2" key="1">
    <citation type="journal article" date="2011" name="J. Bacteriol.">
        <title>Complete genome sequence of the cellulose-degrading bacterium Cellulosilyticum lentocellum.</title>
        <authorList>
            <consortium name="US DOE Joint Genome Institute"/>
            <person name="Miller D.A."/>
            <person name="Suen G."/>
            <person name="Bruce D."/>
            <person name="Copeland A."/>
            <person name="Cheng J.F."/>
            <person name="Detter C."/>
            <person name="Goodwin L.A."/>
            <person name="Han C.S."/>
            <person name="Hauser L.J."/>
            <person name="Land M.L."/>
            <person name="Lapidus A."/>
            <person name="Lucas S."/>
            <person name="Meincke L."/>
            <person name="Pitluck S."/>
            <person name="Tapia R."/>
            <person name="Teshima H."/>
            <person name="Woyke T."/>
            <person name="Fox B.G."/>
            <person name="Angert E.R."/>
            <person name="Currie C.R."/>
        </authorList>
    </citation>
    <scope>NUCLEOTIDE SEQUENCE [LARGE SCALE GENOMIC DNA]</scope>
    <source>
        <strain evidence="2">ATCC 49066 / DSM 5427 / NCIMB 11756 / RHM5</strain>
    </source>
</reference>
<dbReference type="GO" id="GO:0016874">
    <property type="term" value="F:ligase activity"/>
    <property type="evidence" value="ECO:0007669"/>
    <property type="project" value="UniProtKB-KW"/>
</dbReference>
<dbReference type="HOGENOM" id="CLU_035301_4_1_9"/>
<accession>F2JQI5</accession>
<keyword evidence="2" id="KW-1185">Reference proteome</keyword>